<evidence type="ECO:0000313" key="1">
    <source>
        <dbReference type="EMBL" id="QHT82830.1"/>
    </source>
</evidence>
<protein>
    <submittedName>
        <fullName evidence="1">Uncharacterized protein</fullName>
    </submittedName>
</protein>
<organism evidence="1">
    <name type="scientific">viral metagenome</name>
    <dbReference type="NCBI Taxonomy" id="1070528"/>
    <lineage>
        <taxon>unclassified sequences</taxon>
        <taxon>metagenomes</taxon>
        <taxon>organismal metagenomes</taxon>
    </lineage>
</organism>
<dbReference type="EMBL" id="MN740004">
    <property type="protein sequence ID" value="QHT82830.1"/>
    <property type="molecule type" value="Genomic_DNA"/>
</dbReference>
<dbReference type="AlphaFoldDB" id="A0A6C0HR42"/>
<sequence>MHPEIKEIANSFTNTRLKKIVNVYQTDYKNMKSPGLGDFLRGCFCLMQVCRLINVEFDIDISQHPLSKYIENPTRVEGVDYNNIHAYMEHNRRNGKNNYETVASNINPSFLRNIINYFNSQNCETLGLFSNAFPSFNIYSQIGKELIKSRLRPNEYMRNYVDFTLNQIGLSKKGYGVIHIRSGDKYLVNGEVMSESFMTWIDNIIKHYTFPDRRYLIISDCNIIKKYLKSHSNFYIYVRAIEHLGGEALKSIETNGIMNTMLDFFLMEHSNAILSLSVYDHVSGFSKYSSILNDIPFKYIKL</sequence>
<name>A0A6C0HR42_9ZZZZ</name>
<dbReference type="Gene3D" id="3.40.50.11350">
    <property type="match status" value="1"/>
</dbReference>
<proteinExistence type="predicted"/>
<accession>A0A6C0HR42</accession>
<reference evidence="1" key="1">
    <citation type="journal article" date="2020" name="Nature">
        <title>Giant virus diversity and host interactions through global metagenomics.</title>
        <authorList>
            <person name="Schulz F."/>
            <person name="Roux S."/>
            <person name="Paez-Espino D."/>
            <person name="Jungbluth S."/>
            <person name="Walsh D.A."/>
            <person name="Denef V.J."/>
            <person name="McMahon K.D."/>
            <person name="Konstantinidis K.T."/>
            <person name="Eloe-Fadrosh E.A."/>
            <person name="Kyrpides N.C."/>
            <person name="Woyke T."/>
        </authorList>
    </citation>
    <scope>NUCLEOTIDE SEQUENCE</scope>
    <source>
        <strain evidence="1">GVMAG-M-3300023184-165</strain>
    </source>
</reference>